<accession>A0AAV1YHS3</accession>
<gene>
    <name evidence="2" type="ORF">LLUT_LOCUS34611</name>
</gene>
<protein>
    <submittedName>
        <fullName evidence="2">Uncharacterized protein</fullName>
    </submittedName>
</protein>
<comment type="caution">
    <text evidence="2">The sequence shown here is derived from an EMBL/GenBank/DDBJ whole genome shotgun (WGS) entry which is preliminary data.</text>
</comment>
<dbReference type="EMBL" id="CAXHTB010000025">
    <property type="protein sequence ID" value="CAL0333551.1"/>
    <property type="molecule type" value="Genomic_DNA"/>
</dbReference>
<evidence type="ECO:0000313" key="3">
    <source>
        <dbReference type="Proteomes" id="UP001497480"/>
    </source>
</evidence>
<proteinExistence type="predicted"/>
<name>A0AAV1YHS3_LUPLU</name>
<keyword evidence="3" id="KW-1185">Reference proteome</keyword>
<evidence type="ECO:0000256" key="1">
    <source>
        <dbReference type="SAM" id="MobiDB-lite"/>
    </source>
</evidence>
<dbReference type="Proteomes" id="UP001497480">
    <property type="component" value="Unassembled WGS sequence"/>
</dbReference>
<organism evidence="2 3">
    <name type="scientific">Lupinus luteus</name>
    <name type="common">European yellow lupine</name>
    <dbReference type="NCBI Taxonomy" id="3873"/>
    <lineage>
        <taxon>Eukaryota</taxon>
        <taxon>Viridiplantae</taxon>
        <taxon>Streptophyta</taxon>
        <taxon>Embryophyta</taxon>
        <taxon>Tracheophyta</taxon>
        <taxon>Spermatophyta</taxon>
        <taxon>Magnoliopsida</taxon>
        <taxon>eudicotyledons</taxon>
        <taxon>Gunneridae</taxon>
        <taxon>Pentapetalae</taxon>
        <taxon>rosids</taxon>
        <taxon>fabids</taxon>
        <taxon>Fabales</taxon>
        <taxon>Fabaceae</taxon>
        <taxon>Papilionoideae</taxon>
        <taxon>50 kb inversion clade</taxon>
        <taxon>genistoids sensu lato</taxon>
        <taxon>core genistoids</taxon>
        <taxon>Genisteae</taxon>
        <taxon>Lupinus</taxon>
    </lineage>
</organism>
<dbReference type="AlphaFoldDB" id="A0AAV1YHS3"/>
<evidence type="ECO:0000313" key="2">
    <source>
        <dbReference type="EMBL" id="CAL0333551.1"/>
    </source>
</evidence>
<reference evidence="2 3" key="1">
    <citation type="submission" date="2024-03" db="EMBL/GenBank/DDBJ databases">
        <authorList>
            <person name="Martinez-Hernandez J."/>
        </authorList>
    </citation>
    <scope>NUCLEOTIDE SEQUENCE [LARGE SCALE GENOMIC DNA]</scope>
</reference>
<feature type="compositionally biased region" description="Polar residues" evidence="1">
    <location>
        <begin position="76"/>
        <end position="95"/>
    </location>
</feature>
<sequence>MSLVSSKPDRAKRAIKILDEVIGRVAPHTEWVLTVGALISLKFEESFGGRSSMSCCYVSQTELYIRPPNQEVERISSPSSSARGCNHGEATQSFGTEVLPTHPSNEFSLPHAHTTGGPYSSSSDKGKFHAKKSSRS</sequence>
<feature type="region of interest" description="Disordered" evidence="1">
    <location>
        <begin position="69"/>
        <end position="136"/>
    </location>
</feature>